<dbReference type="EMBL" id="BGZK01000457">
    <property type="protein sequence ID" value="GBP44708.1"/>
    <property type="molecule type" value="Genomic_DNA"/>
</dbReference>
<evidence type="ECO:0000313" key="2">
    <source>
        <dbReference type="EMBL" id="GBP44708.1"/>
    </source>
</evidence>
<keyword evidence="3" id="KW-1185">Reference proteome</keyword>
<dbReference type="AlphaFoldDB" id="A0A4C1W0A0"/>
<proteinExistence type="predicted"/>
<accession>A0A4C1W0A0</accession>
<feature type="compositionally biased region" description="Basic and acidic residues" evidence="1">
    <location>
        <begin position="67"/>
        <end position="80"/>
    </location>
</feature>
<protein>
    <submittedName>
        <fullName evidence="2">Uncharacterized protein</fullName>
    </submittedName>
</protein>
<name>A0A4C1W0A0_EUMVA</name>
<reference evidence="2 3" key="1">
    <citation type="journal article" date="2019" name="Commun. Biol.">
        <title>The bagworm genome reveals a unique fibroin gene that provides high tensile strength.</title>
        <authorList>
            <person name="Kono N."/>
            <person name="Nakamura H."/>
            <person name="Ohtoshi R."/>
            <person name="Tomita M."/>
            <person name="Numata K."/>
            <person name="Arakawa K."/>
        </authorList>
    </citation>
    <scope>NUCLEOTIDE SEQUENCE [LARGE SCALE GENOMIC DNA]</scope>
</reference>
<evidence type="ECO:0000256" key="1">
    <source>
        <dbReference type="SAM" id="MobiDB-lite"/>
    </source>
</evidence>
<evidence type="ECO:0000313" key="3">
    <source>
        <dbReference type="Proteomes" id="UP000299102"/>
    </source>
</evidence>
<organism evidence="2 3">
    <name type="scientific">Eumeta variegata</name>
    <name type="common">Bagworm moth</name>
    <name type="synonym">Eumeta japonica</name>
    <dbReference type="NCBI Taxonomy" id="151549"/>
    <lineage>
        <taxon>Eukaryota</taxon>
        <taxon>Metazoa</taxon>
        <taxon>Ecdysozoa</taxon>
        <taxon>Arthropoda</taxon>
        <taxon>Hexapoda</taxon>
        <taxon>Insecta</taxon>
        <taxon>Pterygota</taxon>
        <taxon>Neoptera</taxon>
        <taxon>Endopterygota</taxon>
        <taxon>Lepidoptera</taxon>
        <taxon>Glossata</taxon>
        <taxon>Ditrysia</taxon>
        <taxon>Tineoidea</taxon>
        <taxon>Psychidae</taxon>
        <taxon>Oiketicinae</taxon>
        <taxon>Eumeta</taxon>
    </lineage>
</organism>
<sequence length="80" mass="9196">MSESNLEVRKILKFCDVYGPNAVSTKQIQIDCHHDRCAKRQNFPALWRKTNEVCAKDDRVNQATSRTGKDERKREGDGDS</sequence>
<feature type="region of interest" description="Disordered" evidence="1">
    <location>
        <begin position="57"/>
        <end position="80"/>
    </location>
</feature>
<dbReference type="Proteomes" id="UP000299102">
    <property type="component" value="Unassembled WGS sequence"/>
</dbReference>
<gene>
    <name evidence="2" type="ORF">EVAR_81476_1</name>
</gene>
<comment type="caution">
    <text evidence="2">The sequence shown here is derived from an EMBL/GenBank/DDBJ whole genome shotgun (WGS) entry which is preliminary data.</text>
</comment>